<dbReference type="AlphaFoldDB" id="A0A5N6JB95"/>
<dbReference type="Pfam" id="PF05225">
    <property type="entry name" value="HTH_psq"/>
    <property type="match status" value="1"/>
</dbReference>
<organism evidence="3 4">
    <name type="scientific">Aspergillus minisclerotigenes</name>
    <dbReference type="NCBI Taxonomy" id="656917"/>
    <lineage>
        <taxon>Eukaryota</taxon>
        <taxon>Fungi</taxon>
        <taxon>Dikarya</taxon>
        <taxon>Ascomycota</taxon>
        <taxon>Pezizomycotina</taxon>
        <taxon>Eurotiomycetes</taxon>
        <taxon>Eurotiomycetidae</taxon>
        <taxon>Eurotiales</taxon>
        <taxon>Aspergillaceae</taxon>
        <taxon>Aspergillus</taxon>
        <taxon>Aspergillus subgen. Circumdati</taxon>
    </lineage>
</organism>
<feature type="region of interest" description="Disordered" evidence="1">
    <location>
        <begin position="57"/>
        <end position="83"/>
    </location>
</feature>
<protein>
    <recommendedName>
        <fullName evidence="2">HTH psq-type domain-containing protein</fullName>
    </recommendedName>
</protein>
<accession>A0A5N6JB95</accession>
<dbReference type="Proteomes" id="UP000326289">
    <property type="component" value="Unassembled WGS sequence"/>
</dbReference>
<name>A0A5N6JB95_9EURO</name>
<dbReference type="EMBL" id="ML732778">
    <property type="protein sequence ID" value="KAB8276126.1"/>
    <property type="molecule type" value="Genomic_DNA"/>
</dbReference>
<evidence type="ECO:0000256" key="1">
    <source>
        <dbReference type="SAM" id="MobiDB-lite"/>
    </source>
</evidence>
<dbReference type="SUPFAM" id="SSF46689">
    <property type="entry name" value="Homeodomain-like"/>
    <property type="match status" value="1"/>
</dbReference>
<dbReference type="InterPro" id="IPR007889">
    <property type="entry name" value="HTH_Psq"/>
</dbReference>
<dbReference type="InterPro" id="IPR009057">
    <property type="entry name" value="Homeodomain-like_sf"/>
</dbReference>
<proteinExistence type="predicted"/>
<keyword evidence="4" id="KW-1185">Reference proteome</keyword>
<dbReference type="Gene3D" id="1.10.10.60">
    <property type="entry name" value="Homeodomain-like"/>
    <property type="match status" value="1"/>
</dbReference>
<gene>
    <name evidence="3" type="ORF">BDV30DRAFT_206765</name>
</gene>
<dbReference type="GO" id="GO:0003677">
    <property type="term" value="F:DNA binding"/>
    <property type="evidence" value="ECO:0007669"/>
    <property type="project" value="InterPro"/>
</dbReference>
<feature type="domain" description="HTH psq-type" evidence="2">
    <location>
        <begin position="17"/>
        <end position="53"/>
    </location>
</feature>
<evidence type="ECO:0000313" key="4">
    <source>
        <dbReference type="Proteomes" id="UP000326289"/>
    </source>
</evidence>
<evidence type="ECO:0000313" key="3">
    <source>
        <dbReference type="EMBL" id="KAB8276126.1"/>
    </source>
</evidence>
<evidence type="ECO:0000259" key="2">
    <source>
        <dbReference type="Pfam" id="PF05225"/>
    </source>
</evidence>
<sequence length="83" mass="9318">MRPKLKPLPEMEEQERRIQAAIADIKEGKFSSVREAARKYGVPSTTLRNRMNGVTFRPKKMGELSPNDPGRRGCASAMDIISD</sequence>
<reference evidence="3 4" key="1">
    <citation type="submission" date="2019-04" db="EMBL/GenBank/DDBJ databases">
        <title>Fungal friends and foes A comparative genomics study of 23 Aspergillus species from section Flavi.</title>
        <authorList>
            <consortium name="DOE Joint Genome Institute"/>
            <person name="Kjaerbolling I."/>
            <person name="Vesth T.C."/>
            <person name="Frisvad J.C."/>
            <person name="Nybo J.L."/>
            <person name="Theobald S."/>
            <person name="Kildgaard S."/>
            <person name="Petersen T.I."/>
            <person name="Kuo A."/>
            <person name="Sato A."/>
            <person name="Lyhne E.K."/>
            <person name="Kogle M.E."/>
            <person name="Wiebenga A."/>
            <person name="Kun R.S."/>
            <person name="Lubbers R.J."/>
            <person name="Makela M.R."/>
            <person name="Barry K."/>
            <person name="Chovatia M."/>
            <person name="Clum A."/>
            <person name="Daum C."/>
            <person name="Haridas S."/>
            <person name="He G."/>
            <person name="LaButti K."/>
            <person name="Lipzen A."/>
            <person name="Mondo S."/>
            <person name="Pangilinan J."/>
            <person name="Riley R."/>
            <person name="Salamov A."/>
            <person name="Simmons B.A."/>
            <person name="Magnuson J.K."/>
            <person name="Henrissat B."/>
            <person name="Mortensen U.H."/>
            <person name="Larsen T.O."/>
            <person name="De vries R.P."/>
            <person name="Grigoriev I.V."/>
            <person name="Machida M."/>
            <person name="Baker S.E."/>
            <person name="Andersen M.R."/>
        </authorList>
    </citation>
    <scope>NUCLEOTIDE SEQUENCE [LARGE SCALE GENOMIC DNA]</scope>
    <source>
        <strain evidence="3 4">CBS 117635</strain>
    </source>
</reference>